<feature type="region of interest" description="Disordered" evidence="1">
    <location>
        <begin position="1"/>
        <end position="91"/>
    </location>
</feature>
<reference evidence="2" key="1">
    <citation type="submission" date="2015-04" db="UniProtKB">
        <authorList>
            <consortium name="EnsemblPlants"/>
        </authorList>
    </citation>
    <scope>IDENTIFICATION</scope>
</reference>
<keyword evidence="3" id="KW-1185">Reference proteome</keyword>
<organism evidence="2">
    <name type="scientific">Oryza glumipatula</name>
    <dbReference type="NCBI Taxonomy" id="40148"/>
    <lineage>
        <taxon>Eukaryota</taxon>
        <taxon>Viridiplantae</taxon>
        <taxon>Streptophyta</taxon>
        <taxon>Embryophyta</taxon>
        <taxon>Tracheophyta</taxon>
        <taxon>Spermatophyta</taxon>
        <taxon>Magnoliopsida</taxon>
        <taxon>Liliopsida</taxon>
        <taxon>Poales</taxon>
        <taxon>Poaceae</taxon>
        <taxon>BOP clade</taxon>
        <taxon>Oryzoideae</taxon>
        <taxon>Oryzeae</taxon>
        <taxon>Oryzinae</taxon>
        <taxon>Oryza</taxon>
    </lineage>
</organism>
<dbReference type="Gramene" id="OGLUM05G05070.1">
    <property type="protein sequence ID" value="OGLUM05G05070.1"/>
    <property type="gene ID" value="OGLUM05G05070"/>
</dbReference>
<evidence type="ECO:0000313" key="2">
    <source>
        <dbReference type="EnsemblPlants" id="OGLUM05G05070.1"/>
    </source>
</evidence>
<dbReference type="AlphaFoldDB" id="A0A0D9ZUW0"/>
<evidence type="ECO:0000313" key="3">
    <source>
        <dbReference type="Proteomes" id="UP000026961"/>
    </source>
</evidence>
<dbReference type="HOGENOM" id="CLU_1629645_0_0_1"/>
<protein>
    <submittedName>
        <fullName evidence="2">Uncharacterized protein</fullName>
    </submittedName>
</protein>
<proteinExistence type="predicted"/>
<name>A0A0D9ZUW0_9ORYZ</name>
<sequence>MEGGGEQAGGVAVGGAAAAPDGGMREEEPAQVDARKWRRAQPSSVPVRKTDSRCTVASSARSAAGVPRRWGGKLHQKRSSVSNGWGPRERQNSLSNDGLLAEATAVTWSSLIRRATGWETTSYFLCHSVSIWLFRSTCKVSRCGKRHLREVDKCVVEEEEVNG</sequence>
<accession>A0A0D9ZUW0</accession>
<dbReference type="Proteomes" id="UP000026961">
    <property type="component" value="Chromosome 5"/>
</dbReference>
<dbReference type="EnsemblPlants" id="OGLUM05G05070.1">
    <property type="protein sequence ID" value="OGLUM05G05070.1"/>
    <property type="gene ID" value="OGLUM05G05070"/>
</dbReference>
<reference evidence="2" key="2">
    <citation type="submission" date="2018-05" db="EMBL/GenBank/DDBJ databases">
        <title>OgluRS3 (Oryza glumaepatula Reference Sequence Version 3).</title>
        <authorList>
            <person name="Zhang J."/>
            <person name="Kudrna D."/>
            <person name="Lee S."/>
            <person name="Talag J."/>
            <person name="Welchert J."/>
            <person name="Wing R.A."/>
        </authorList>
    </citation>
    <scope>NUCLEOTIDE SEQUENCE [LARGE SCALE GENOMIC DNA]</scope>
</reference>
<evidence type="ECO:0000256" key="1">
    <source>
        <dbReference type="SAM" id="MobiDB-lite"/>
    </source>
</evidence>
<feature type="compositionally biased region" description="Gly residues" evidence="1">
    <location>
        <begin position="1"/>
        <end position="13"/>
    </location>
</feature>